<dbReference type="InterPro" id="IPR040085">
    <property type="entry name" value="MJ0674-like"/>
</dbReference>
<reference evidence="7" key="1">
    <citation type="submission" date="2021-01" db="EMBL/GenBank/DDBJ databases">
        <title>Modified the classification status of verrucomicrobia.</title>
        <authorList>
            <person name="Feng X."/>
        </authorList>
    </citation>
    <scope>NUCLEOTIDE SEQUENCE</scope>
    <source>
        <strain evidence="7">JCM 18052</strain>
    </source>
</reference>
<dbReference type="GO" id="GO:0003824">
    <property type="term" value="F:catalytic activity"/>
    <property type="evidence" value="ECO:0007669"/>
    <property type="project" value="InterPro"/>
</dbReference>
<feature type="binding site" evidence="5">
    <location>
        <position position="91"/>
    </location>
    <ligand>
        <name>[4Fe-4S] cluster</name>
        <dbReference type="ChEBI" id="CHEBI:49883"/>
        <note>4Fe-4S-S-AdoMet</note>
    </ligand>
</feature>
<dbReference type="PANTHER" id="PTHR43075:SF1">
    <property type="entry name" value="FORMATE LYASE ACTIVATING ENZYME, PUTATIVE (AFU_ORTHOLOGUE AFUA_2G15630)-RELATED"/>
    <property type="match status" value="1"/>
</dbReference>
<evidence type="ECO:0000313" key="8">
    <source>
        <dbReference type="Proteomes" id="UP000600139"/>
    </source>
</evidence>
<proteinExistence type="predicted"/>
<sequence>MVETMDAVLMKTRLPMGRRQMAAERLLQGTLALAVCEICHHRCGANRLEGPAGRCGAAAEPNVFSAQIEVGDEHEIIPAYAIALAGCNMRCAFCITGDESWHPRRGHRLDAADVAGRASAAIGKGQADSLLVLGGEPTIHLPWLLELVAAMPEKARLVLKTNGLSTSAVRAVLDGLFDVWIVDFKFGNDACAEKLSLTRGYTGAVGETLLWAASHTDLIIRHLLMPGHVDCCWRPAAEWISIHLPGAKVSLRSGYWPTWRAADHVPLDRPLDAAELSEAMAVATHLKLHLVP</sequence>
<feature type="binding site" evidence="5">
    <location>
        <position position="94"/>
    </location>
    <ligand>
        <name>[4Fe-4S] cluster</name>
        <dbReference type="ChEBI" id="CHEBI:49883"/>
        <note>4Fe-4S-S-AdoMet</note>
    </ligand>
</feature>
<keyword evidence="4 5" id="KW-0411">Iron-sulfur</keyword>
<keyword evidence="8" id="KW-1185">Reference proteome</keyword>
<evidence type="ECO:0000256" key="1">
    <source>
        <dbReference type="ARBA" id="ARBA00022691"/>
    </source>
</evidence>
<comment type="caution">
    <text evidence="7">The sequence shown here is derived from an EMBL/GenBank/DDBJ whole genome shotgun (WGS) entry which is preliminary data.</text>
</comment>
<name>A0A934R133_9BACT</name>
<dbReference type="Proteomes" id="UP000600139">
    <property type="component" value="Unassembled WGS sequence"/>
</dbReference>
<accession>A0A934R133</accession>
<dbReference type="InterPro" id="IPR058240">
    <property type="entry name" value="rSAM_sf"/>
</dbReference>
<gene>
    <name evidence="7" type="ORF">JIN84_05000</name>
</gene>
<dbReference type="SFLD" id="SFLDS00029">
    <property type="entry name" value="Radical_SAM"/>
    <property type="match status" value="1"/>
</dbReference>
<dbReference type="Gene3D" id="3.20.20.70">
    <property type="entry name" value="Aldolase class I"/>
    <property type="match status" value="1"/>
</dbReference>
<evidence type="ECO:0000256" key="4">
    <source>
        <dbReference type="ARBA" id="ARBA00023014"/>
    </source>
</evidence>
<dbReference type="EMBL" id="JAENIK010000004">
    <property type="protein sequence ID" value="MBK1814961.1"/>
    <property type="molecule type" value="Genomic_DNA"/>
</dbReference>
<keyword evidence="3 5" id="KW-0408">Iron</keyword>
<dbReference type="PANTHER" id="PTHR43075">
    <property type="entry name" value="FORMATE LYASE ACTIVATING ENZYME, PUTATIVE (AFU_ORTHOLOGUE AFUA_2G15630)-RELATED"/>
    <property type="match status" value="1"/>
</dbReference>
<dbReference type="RefSeq" id="WP_200349909.1">
    <property type="nucleotide sequence ID" value="NZ_BAABHZ010000010.1"/>
</dbReference>
<dbReference type="InterPro" id="IPR013785">
    <property type="entry name" value="Aldolase_TIM"/>
</dbReference>
<comment type="cofactor">
    <cofactor evidence="5">
        <name>[4Fe-4S] cluster</name>
        <dbReference type="ChEBI" id="CHEBI:49883"/>
    </cofactor>
    <text evidence="5">Binds 1 [4Fe-4S] cluster. The cluster is coordinated with 3 cysteines and an exchangeable S-adenosyl-L-methionine.</text>
</comment>
<dbReference type="Pfam" id="PF04055">
    <property type="entry name" value="Radical_SAM"/>
    <property type="match status" value="1"/>
</dbReference>
<dbReference type="SUPFAM" id="SSF102114">
    <property type="entry name" value="Radical SAM enzymes"/>
    <property type="match status" value="1"/>
</dbReference>
<organism evidence="7 8">
    <name type="scientific">Luteolibacter yonseiensis</name>
    <dbReference type="NCBI Taxonomy" id="1144680"/>
    <lineage>
        <taxon>Bacteria</taxon>
        <taxon>Pseudomonadati</taxon>
        <taxon>Verrucomicrobiota</taxon>
        <taxon>Verrucomicrobiia</taxon>
        <taxon>Verrucomicrobiales</taxon>
        <taxon>Verrucomicrobiaceae</taxon>
        <taxon>Luteolibacter</taxon>
    </lineage>
</organism>
<feature type="binding site" evidence="5">
    <location>
        <position position="87"/>
    </location>
    <ligand>
        <name>[4Fe-4S] cluster</name>
        <dbReference type="ChEBI" id="CHEBI:49883"/>
        <note>4Fe-4S-S-AdoMet</note>
    </ligand>
</feature>
<dbReference type="InterPro" id="IPR007197">
    <property type="entry name" value="rSAM"/>
</dbReference>
<dbReference type="GO" id="GO:0051536">
    <property type="term" value="F:iron-sulfur cluster binding"/>
    <property type="evidence" value="ECO:0007669"/>
    <property type="project" value="UniProtKB-KW"/>
</dbReference>
<dbReference type="AlphaFoldDB" id="A0A934R133"/>
<dbReference type="PIRSF" id="PIRSF004869">
    <property type="entry name" value="PflX_prd"/>
    <property type="match status" value="1"/>
</dbReference>
<feature type="domain" description="Radical SAM core" evidence="6">
    <location>
        <begin position="85"/>
        <end position="239"/>
    </location>
</feature>
<evidence type="ECO:0000313" key="7">
    <source>
        <dbReference type="EMBL" id="MBK1814961.1"/>
    </source>
</evidence>
<keyword evidence="2 5" id="KW-0479">Metal-binding</keyword>
<dbReference type="GO" id="GO:0046872">
    <property type="term" value="F:metal ion binding"/>
    <property type="evidence" value="ECO:0007669"/>
    <property type="project" value="UniProtKB-KW"/>
</dbReference>
<evidence type="ECO:0000259" key="6">
    <source>
        <dbReference type="Pfam" id="PF04055"/>
    </source>
</evidence>
<protein>
    <submittedName>
        <fullName evidence="7">Radical SAM protein</fullName>
    </submittedName>
</protein>
<keyword evidence="1 5" id="KW-0949">S-adenosyl-L-methionine</keyword>
<evidence type="ECO:0000256" key="5">
    <source>
        <dbReference type="PIRSR" id="PIRSR004869-50"/>
    </source>
</evidence>
<evidence type="ECO:0000256" key="2">
    <source>
        <dbReference type="ARBA" id="ARBA00022723"/>
    </source>
</evidence>
<evidence type="ECO:0000256" key="3">
    <source>
        <dbReference type="ARBA" id="ARBA00023004"/>
    </source>
</evidence>
<dbReference type="InterPro" id="IPR016431">
    <property type="entry name" value="Pyrv-formate_lyase-activ_prd"/>
</dbReference>